<evidence type="ECO:0000313" key="1">
    <source>
        <dbReference type="EMBL" id="SVB06773.1"/>
    </source>
</evidence>
<proteinExistence type="predicted"/>
<organism evidence="1">
    <name type="scientific">marine metagenome</name>
    <dbReference type="NCBI Taxonomy" id="408172"/>
    <lineage>
        <taxon>unclassified sequences</taxon>
        <taxon>metagenomes</taxon>
        <taxon>ecological metagenomes</taxon>
    </lineage>
</organism>
<gene>
    <name evidence="1" type="ORF">METZ01_LOCUS159627</name>
</gene>
<feature type="non-terminal residue" evidence="1">
    <location>
        <position position="68"/>
    </location>
</feature>
<sequence>MNKKVNLDKKHQDIGKSKYRVRQHYTTWVEYDVVANSRDEAVDAVSEHGGLERVEWEEGYYKDDPVEV</sequence>
<dbReference type="EMBL" id="UINC01027472">
    <property type="protein sequence ID" value="SVB06773.1"/>
    <property type="molecule type" value="Genomic_DNA"/>
</dbReference>
<reference evidence="1" key="1">
    <citation type="submission" date="2018-05" db="EMBL/GenBank/DDBJ databases">
        <authorList>
            <person name="Lanie J.A."/>
            <person name="Ng W.-L."/>
            <person name="Kazmierczak K.M."/>
            <person name="Andrzejewski T.M."/>
            <person name="Davidsen T.M."/>
            <person name="Wayne K.J."/>
            <person name="Tettelin H."/>
            <person name="Glass J.I."/>
            <person name="Rusch D."/>
            <person name="Podicherti R."/>
            <person name="Tsui H.-C.T."/>
            <person name="Winkler M.E."/>
        </authorList>
    </citation>
    <scope>NUCLEOTIDE SEQUENCE</scope>
</reference>
<accession>A0A382B0I6</accession>
<dbReference type="AlphaFoldDB" id="A0A382B0I6"/>
<protein>
    <submittedName>
        <fullName evidence="1">Uncharacterized protein</fullName>
    </submittedName>
</protein>
<name>A0A382B0I6_9ZZZZ</name>